<evidence type="ECO:0000256" key="3">
    <source>
        <dbReference type="ARBA" id="ARBA00022946"/>
    </source>
</evidence>
<dbReference type="PANTHER" id="PTHR13068">
    <property type="entry name" value="CGI-12 PROTEIN-RELATED"/>
    <property type="match status" value="1"/>
</dbReference>
<dbReference type="GO" id="GO:0003676">
    <property type="term" value="F:nucleic acid binding"/>
    <property type="evidence" value="ECO:0007669"/>
    <property type="project" value="InterPro"/>
</dbReference>
<dbReference type="Pfam" id="PF02536">
    <property type="entry name" value="mTERF"/>
    <property type="match status" value="2"/>
</dbReference>
<organism evidence="4 5">
    <name type="scientific">Aristolochia fimbriata</name>
    <name type="common">White veined hardy Dutchman's pipe vine</name>
    <dbReference type="NCBI Taxonomy" id="158543"/>
    <lineage>
        <taxon>Eukaryota</taxon>
        <taxon>Viridiplantae</taxon>
        <taxon>Streptophyta</taxon>
        <taxon>Embryophyta</taxon>
        <taxon>Tracheophyta</taxon>
        <taxon>Spermatophyta</taxon>
        <taxon>Magnoliopsida</taxon>
        <taxon>Magnoliidae</taxon>
        <taxon>Piperales</taxon>
        <taxon>Aristolochiaceae</taxon>
        <taxon>Aristolochia</taxon>
    </lineage>
</organism>
<dbReference type="Proteomes" id="UP000825729">
    <property type="component" value="Unassembled WGS sequence"/>
</dbReference>
<dbReference type="GO" id="GO:0006353">
    <property type="term" value="P:DNA-templated transcription termination"/>
    <property type="evidence" value="ECO:0007669"/>
    <property type="project" value="UniProtKB-KW"/>
</dbReference>
<dbReference type="Gene3D" id="1.25.70.10">
    <property type="entry name" value="Transcription termination factor 3, mitochondrial"/>
    <property type="match status" value="1"/>
</dbReference>
<keyword evidence="2" id="KW-0806">Transcription termination</keyword>
<name>A0AAV7EU56_ARIFI</name>
<evidence type="ECO:0000256" key="1">
    <source>
        <dbReference type="ARBA" id="ARBA00007692"/>
    </source>
</evidence>
<comment type="caution">
    <text evidence="4">The sequence shown here is derived from an EMBL/GenBank/DDBJ whole genome shotgun (WGS) entry which is preliminary data.</text>
</comment>
<keyword evidence="3" id="KW-0809">Transit peptide</keyword>
<gene>
    <name evidence="4" type="ORF">H6P81_011136</name>
</gene>
<dbReference type="EMBL" id="JAINDJ010000004">
    <property type="protein sequence ID" value="KAG9451171.1"/>
    <property type="molecule type" value="Genomic_DNA"/>
</dbReference>
<evidence type="ECO:0000313" key="4">
    <source>
        <dbReference type="EMBL" id="KAG9451171.1"/>
    </source>
</evidence>
<dbReference type="PANTHER" id="PTHR13068:SF236">
    <property type="entry name" value="OS02G0749800 PROTEIN"/>
    <property type="match status" value="1"/>
</dbReference>
<proteinExistence type="inferred from homology"/>
<keyword evidence="2" id="KW-0805">Transcription regulation</keyword>
<evidence type="ECO:0000256" key="2">
    <source>
        <dbReference type="ARBA" id="ARBA00022472"/>
    </source>
</evidence>
<keyword evidence="5" id="KW-1185">Reference proteome</keyword>
<keyword evidence="2" id="KW-0804">Transcription</keyword>
<dbReference type="InterPro" id="IPR003690">
    <property type="entry name" value="MTERF"/>
</dbReference>
<comment type="similarity">
    <text evidence="1">Belongs to the mTERF family.</text>
</comment>
<evidence type="ECO:0000313" key="5">
    <source>
        <dbReference type="Proteomes" id="UP000825729"/>
    </source>
</evidence>
<protein>
    <submittedName>
        <fullName evidence="4">Uncharacterized protein</fullName>
    </submittedName>
</protein>
<dbReference type="InterPro" id="IPR038538">
    <property type="entry name" value="MTERF_sf"/>
</dbReference>
<reference evidence="4 5" key="1">
    <citation type="submission" date="2021-07" db="EMBL/GenBank/DDBJ databases">
        <title>The Aristolochia fimbriata genome: insights into angiosperm evolution, floral development and chemical biosynthesis.</title>
        <authorList>
            <person name="Jiao Y."/>
        </authorList>
    </citation>
    <scope>NUCLEOTIDE SEQUENCE [LARGE SCALE GENOMIC DNA]</scope>
    <source>
        <strain evidence="4">IBCAS-2021</strain>
        <tissue evidence="4">Leaf</tissue>
    </source>
</reference>
<sequence>MPRLLLSGVDTSLKPKFKFLEELGFSRRDIVRLVIKGPVILSLSLENHLRPSVDFLRTQLGSDLDLPKAIKKSWRLLSMNLHKTGLPHIELLRSHGVDDKQIQKLFLLEPYLFLVNVTVLENLISRIEMLNAKFLPGMLIYALHSLRRVSVERFEAKCKLWKSFGLSDEDIVSAFEKFPSFVTISEEKFRCLMDFLVNDVGFEPKQIAANTFGMSLAKRIRPRCWEERVLMSTVLKLESAHYSFPSQVIDVLKLARTKSGSTKGNELSLNQHCINLESLNN</sequence>
<dbReference type="SMART" id="SM00733">
    <property type="entry name" value="Mterf"/>
    <property type="match status" value="4"/>
</dbReference>
<accession>A0AAV7EU56</accession>
<dbReference type="AlphaFoldDB" id="A0AAV7EU56"/>